<keyword evidence="2" id="KW-0479">Metal-binding</keyword>
<name>A0A0C2WGW9_AMAMK</name>
<dbReference type="AlphaFoldDB" id="A0A0C2WGW9"/>
<dbReference type="GO" id="GO:0005634">
    <property type="term" value="C:nucleus"/>
    <property type="evidence" value="ECO:0007669"/>
    <property type="project" value="UniProtKB-SubCell"/>
</dbReference>
<dbReference type="Proteomes" id="UP000054549">
    <property type="component" value="Unassembled WGS sequence"/>
</dbReference>
<keyword evidence="4" id="KW-0862">Zinc</keyword>
<dbReference type="InterPro" id="IPR052035">
    <property type="entry name" value="ZnF_BED_domain_contain"/>
</dbReference>
<keyword evidence="3" id="KW-0863">Zinc-finger</keyword>
<reference evidence="6 7" key="1">
    <citation type="submission" date="2014-04" db="EMBL/GenBank/DDBJ databases">
        <title>Evolutionary Origins and Diversification of the Mycorrhizal Mutualists.</title>
        <authorList>
            <consortium name="DOE Joint Genome Institute"/>
            <consortium name="Mycorrhizal Genomics Consortium"/>
            <person name="Kohler A."/>
            <person name="Kuo A."/>
            <person name="Nagy L.G."/>
            <person name="Floudas D."/>
            <person name="Copeland A."/>
            <person name="Barry K.W."/>
            <person name="Cichocki N."/>
            <person name="Veneault-Fourrey C."/>
            <person name="LaButti K."/>
            <person name="Lindquist E.A."/>
            <person name="Lipzen A."/>
            <person name="Lundell T."/>
            <person name="Morin E."/>
            <person name="Murat C."/>
            <person name="Riley R."/>
            <person name="Ohm R."/>
            <person name="Sun H."/>
            <person name="Tunlid A."/>
            <person name="Henrissat B."/>
            <person name="Grigoriev I.V."/>
            <person name="Hibbett D.S."/>
            <person name="Martin F."/>
        </authorList>
    </citation>
    <scope>NUCLEOTIDE SEQUENCE [LARGE SCALE GENOMIC DNA]</scope>
    <source>
        <strain evidence="6 7">Koide BX008</strain>
    </source>
</reference>
<evidence type="ECO:0000256" key="5">
    <source>
        <dbReference type="ARBA" id="ARBA00023242"/>
    </source>
</evidence>
<accession>A0A0C2WGW9</accession>
<evidence type="ECO:0000313" key="6">
    <source>
        <dbReference type="EMBL" id="KIL55363.1"/>
    </source>
</evidence>
<dbReference type="OrthoDB" id="3252425at2759"/>
<feature type="non-terminal residue" evidence="6">
    <location>
        <position position="1"/>
    </location>
</feature>
<dbReference type="PANTHER" id="PTHR46481">
    <property type="entry name" value="ZINC FINGER BED DOMAIN-CONTAINING PROTEIN 4"/>
    <property type="match status" value="1"/>
</dbReference>
<dbReference type="InParanoid" id="A0A0C2WGW9"/>
<proteinExistence type="predicted"/>
<organism evidence="6 7">
    <name type="scientific">Amanita muscaria (strain Koide BX008)</name>
    <dbReference type="NCBI Taxonomy" id="946122"/>
    <lineage>
        <taxon>Eukaryota</taxon>
        <taxon>Fungi</taxon>
        <taxon>Dikarya</taxon>
        <taxon>Basidiomycota</taxon>
        <taxon>Agaricomycotina</taxon>
        <taxon>Agaricomycetes</taxon>
        <taxon>Agaricomycetidae</taxon>
        <taxon>Agaricales</taxon>
        <taxon>Pluteineae</taxon>
        <taxon>Amanitaceae</taxon>
        <taxon>Amanita</taxon>
    </lineage>
</organism>
<dbReference type="HOGENOM" id="CLU_099691_1_0_1"/>
<keyword evidence="5" id="KW-0539">Nucleus</keyword>
<dbReference type="GO" id="GO:0008270">
    <property type="term" value="F:zinc ion binding"/>
    <property type="evidence" value="ECO:0007669"/>
    <property type="project" value="UniProtKB-KW"/>
</dbReference>
<evidence type="ECO:0000313" key="7">
    <source>
        <dbReference type="Proteomes" id="UP000054549"/>
    </source>
</evidence>
<dbReference type="EMBL" id="KN818526">
    <property type="protein sequence ID" value="KIL55363.1"/>
    <property type="molecule type" value="Genomic_DNA"/>
</dbReference>
<sequence length="162" mass="18831">QLRKISYAIKFSSTRLLPHWRAICQEQRLKARIMPRDVKTRWNSTCNMLAFAVEYQHVIDQIAGERESNLREYELQGREWAVAKELRDVLEDATLFFSRETAPNLSMVIPAMDLIHDVLDTRSVSTNFSVAIKAALNIGKYTLNQYYTKTDYSETYQIAMGM</sequence>
<evidence type="ECO:0000256" key="1">
    <source>
        <dbReference type="ARBA" id="ARBA00004123"/>
    </source>
</evidence>
<dbReference type="SUPFAM" id="SSF53098">
    <property type="entry name" value="Ribonuclease H-like"/>
    <property type="match status" value="1"/>
</dbReference>
<evidence type="ECO:0000256" key="2">
    <source>
        <dbReference type="ARBA" id="ARBA00022723"/>
    </source>
</evidence>
<keyword evidence="7" id="KW-1185">Reference proteome</keyword>
<protein>
    <submittedName>
        <fullName evidence="6">Uncharacterized protein</fullName>
    </submittedName>
</protein>
<dbReference type="PANTHER" id="PTHR46481:SF10">
    <property type="entry name" value="ZINC FINGER BED DOMAIN-CONTAINING PROTEIN 39"/>
    <property type="match status" value="1"/>
</dbReference>
<gene>
    <name evidence="6" type="ORF">M378DRAFT_90997</name>
</gene>
<evidence type="ECO:0000256" key="3">
    <source>
        <dbReference type="ARBA" id="ARBA00022771"/>
    </source>
</evidence>
<evidence type="ECO:0000256" key="4">
    <source>
        <dbReference type="ARBA" id="ARBA00022833"/>
    </source>
</evidence>
<comment type="subcellular location">
    <subcellularLocation>
        <location evidence="1">Nucleus</location>
    </subcellularLocation>
</comment>
<dbReference type="InterPro" id="IPR012337">
    <property type="entry name" value="RNaseH-like_sf"/>
</dbReference>